<feature type="region of interest" description="C3H" evidence="12">
    <location>
        <begin position="98"/>
        <end position="130"/>
    </location>
</feature>
<evidence type="ECO:0000256" key="8">
    <source>
        <dbReference type="ARBA" id="ARBA00022801"/>
    </source>
</evidence>
<reference evidence="15" key="1">
    <citation type="submission" date="2021-02" db="EMBL/GenBank/DDBJ databases">
        <authorList>
            <person name="Nowell W R."/>
        </authorList>
    </citation>
    <scope>NUCLEOTIDE SEQUENCE</scope>
</reference>
<evidence type="ECO:0000313" key="18">
    <source>
        <dbReference type="EMBL" id="CAF3543025.1"/>
    </source>
</evidence>
<feature type="region of interest" description="Disordered" evidence="13">
    <location>
        <begin position="1280"/>
        <end position="1314"/>
    </location>
</feature>
<keyword evidence="10 12" id="KW-0862">Zinc</keyword>
<evidence type="ECO:0000256" key="9">
    <source>
        <dbReference type="ARBA" id="ARBA00022806"/>
    </source>
</evidence>
<evidence type="ECO:0000256" key="5">
    <source>
        <dbReference type="ARBA" id="ARBA00022723"/>
    </source>
</evidence>
<dbReference type="InterPro" id="IPR041679">
    <property type="entry name" value="DNA2/NAM7-like_C"/>
</dbReference>
<dbReference type="Gene3D" id="2.40.30.230">
    <property type="match status" value="1"/>
</dbReference>
<dbReference type="InterPro" id="IPR006935">
    <property type="entry name" value="Helicase/UvrB_N"/>
</dbReference>
<dbReference type="EMBL" id="CAJOBC010000009">
    <property type="protein sequence ID" value="CAF3516415.1"/>
    <property type="molecule type" value="Genomic_DNA"/>
</dbReference>
<evidence type="ECO:0000313" key="16">
    <source>
        <dbReference type="EMBL" id="CAF0763078.1"/>
    </source>
</evidence>
<dbReference type="GO" id="GO:0000184">
    <property type="term" value="P:nuclear-transcribed mRNA catabolic process, nonsense-mediated decay"/>
    <property type="evidence" value="ECO:0007669"/>
    <property type="project" value="InterPro"/>
</dbReference>
<dbReference type="Proteomes" id="UP000682733">
    <property type="component" value="Unassembled WGS sequence"/>
</dbReference>
<dbReference type="SUPFAM" id="SSF52540">
    <property type="entry name" value="P-loop containing nucleoside triphosphate hydrolases"/>
    <property type="match status" value="1"/>
</dbReference>
<dbReference type="GO" id="GO:0008270">
    <property type="term" value="F:zinc ion binding"/>
    <property type="evidence" value="ECO:0007669"/>
    <property type="project" value="UniProtKB-UniRule"/>
</dbReference>
<keyword evidence="8" id="KW-0378">Hydrolase</keyword>
<protein>
    <recommendedName>
        <fullName evidence="14">Upf1 domain-containing protein</fullName>
    </recommendedName>
</protein>
<feature type="region of interest" description="Disordered" evidence="13">
    <location>
        <begin position="32"/>
        <end position="73"/>
    </location>
</feature>
<organism evidence="15 19">
    <name type="scientific">Didymodactylos carnosus</name>
    <dbReference type="NCBI Taxonomy" id="1234261"/>
    <lineage>
        <taxon>Eukaryota</taxon>
        <taxon>Metazoa</taxon>
        <taxon>Spiralia</taxon>
        <taxon>Gnathifera</taxon>
        <taxon>Rotifera</taxon>
        <taxon>Eurotatoria</taxon>
        <taxon>Bdelloidea</taxon>
        <taxon>Philodinida</taxon>
        <taxon>Philodinidae</taxon>
        <taxon>Didymodactylos</taxon>
    </lineage>
</organism>
<dbReference type="Pfam" id="PF13087">
    <property type="entry name" value="AAA_12"/>
    <property type="match status" value="1"/>
</dbReference>
<dbReference type="InterPro" id="IPR018999">
    <property type="entry name" value="UPF1_CH/ZBD"/>
</dbReference>
<keyword evidence="4" id="KW-0963">Cytoplasm</keyword>
<gene>
    <name evidence="15" type="ORF">GPM918_LOCUS112</name>
    <name evidence="16" type="ORF">OVA965_LOCUS2663</name>
    <name evidence="17" type="ORF">SRO942_LOCUS113</name>
    <name evidence="18" type="ORF">TMI583_LOCUS2662</name>
</gene>
<dbReference type="Pfam" id="PF04851">
    <property type="entry name" value="ResIII"/>
    <property type="match status" value="1"/>
</dbReference>
<evidence type="ECO:0000256" key="4">
    <source>
        <dbReference type="ARBA" id="ARBA00022490"/>
    </source>
</evidence>
<dbReference type="InterPro" id="IPR047187">
    <property type="entry name" value="SF1_C_Upf1"/>
</dbReference>
<feature type="compositionally biased region" description="Basic and acidic residues" evidence="13">
    <location>
        <begin position="1116"/>
        <end position="1131"/>
    </location>
</feature>
<dbReference type="EMBL" id="CAJNOK010000586">
    <property type="protein sequence ID" value="CAF0763078.1"/>
    <property type="molecule type" value="Genomic_DNA"/>
</dbReference>
<dbReference type="InterPro" id="IPR040812">
    <property type="entry name" value="UPF1_1B_dom"/>
</dbReference>
<dbReference type="GO" id="GO:0007034">
    <property type="term" value="P:vacuolar transport"/>
    <property type="evidence" value="ECO:0007669"/>
    <property type="project" value="InterPro"/>
</dbReference>
<dbReference type="Proteomes" id="UP000681722">
    <property type="component" value="Unassembled WGS sequence"/>
</dbReference>
<keyword evidence="5 12" id="KW-0479">Metal-binding</keyword>
<dbReference type="FunFam" id="3.40.50.300:FF:000097">
    <property type="entry name" value="Regulator of nonsense transcripts 1"/>
    <property type="match status" value="1"/>
</dbReference>
<dbReference type="Proteomes" id="UP000663829">
    <property type="component" value="Unassembled WGS sequence"/>
</dbReference>
<feature type="region of interest" description="Disordered" evidence="13">
    <location>
        <begin position="1110"/>
        <end position="1131"/>
    </location>
</feature>
<dbReference type="GO" id="GO:0016787">
    <property type="term" value="F:hydrolase activity"/>
    <property type="evidence" value="ECO:0007669"/>
    <property type="project" value="UniProtKB-KW"/>
</dbReference>
<evidence type="ECO:0000256" key="7">
    <source>
        <dbReference type="ARBA" id="ARBA00022771"/>
    </source>
</evidence>
<dbReference type="GO" id="GO:0005737">
    <property type="term" value="C:cytoplasm"/>
    <property type="evidence" value="ECO:0007669"/>
    <property type="project" value="UniProtKB-SubCell"/>
</dbReference>
<proteinExistence type="inferred from homology"/>
<dbReference type="InterPro" id="IPR027417">
    <property type="entry name" value="P-loop_NTPase"/>
</dbReference>
<name>A0A813NDL9_9BILA</name>
<feature type="compositionally biased region" description="Polar residues" evidence="13">
    <location>
        <begin position="38"/>
        <end position="58"/>
    </location>
</feature>
<keyword evidence="7 12" id="KW-0863">Zinc-finger</keyword>
<dbReference type="Gene3D" id="6.10.140.1230">
    <property type="match status" value="1"/>
</dbReference>
<dbReference type="GO" id="GO:0005524">
    <property type="term" value="F:ATP binding"/>
    <property type="evidence" value="ECO:0007669"/>
    <property type="project" value="UniProtKB-KW"/>
</dbReference>
<dbReference type="GO" id="GO:0003724">
    <property type="term" value="F:RNA helicase activity"/>
    <property type="evidence" value="ECO:0007669"/>
    <property type="project" value="InterPro"/>
</dbReference>
<evidence type="ECO:0000256" key="1">
    <source>
        <dbReference type="ARBA" id="ARBA00004496"/>
    </source>
</evidence>
<dbReference type="GO" id="GO:0003677">
    <property type="term" value="F:DNA binding"/>
    <property type="evidence" value="ECO:0007669"/>
    <property type="project" value="InterPro"/>
</dbReference>
<keyword evidence="9" id="KW-0347">Helicase</keyword>
<evidence type="ECO:0000313" key="19">
    <source>
        <dbReference type="Proteomes" id="UP000663829"/>
    </source>
</evidence>
<dbReference type="CDD" id="cd21407">
    <property type="entry name" value="1B_UPF1-like"/>
    <property type="match status" value="1"/>
</dbReference>
<dbReference type="Pfam" id="PF03357">
    <property type="entry name" value="Snf7"/>
    <property type="match status" value="1"/>
</dbReference>
<dbReference type="Pfam" id="PF13086">
    <property type="entry name" value="AAA_11"/>
    <property type="match status" value="1"/>
</dbReference>
<dbReference type="Pfam" id="PF18141">
    <property type="entry name" value="UPF1_1B_dom"/>
    <property type="match status" value="1"/>
</dbReference>
<feature type="region of interest" description="Disordered" evidence="13">
    <location>
        <begin position="997"/>
        <end position="1075"/>
    </location>
</feature>
<comment type="similarity">
    <text evidence="3">Belongs to the DNA2/NAM7 helicase family.</text>
</comment>
<evidence type="ECO:0000256" key="6">
    <source>
        <dbReference type="ARBA" id="ARBA00022741"/>
    </source>
</evidence>
<dbReference type="Proteomes" id="UP000677228">
    <property type="component" value="Unassembled WGS sequence"/>
</dbReference>
<comment type="similarity">
    <text evidence="2">Belongs to the SNF7 family.</text>
</comment>
<evidence type="ECO:0000256" key="12">
    <source>
        <dbReference type="PROSITE-ProRule" id="PRU01341"/>
    </source>
</evidence>
<evidence type="ECO:0000256" key="10">
    <source>
        <dbReference type="ARBA" id="ARBA00022833"/>
    </source>
</evidence>
<evidence type="ECO:0000256" key="3">
    <source>
        <dbReference type="ARBA" id="ARBA00007913"/>
    </source>
</evidence>
<dbReference type="EMBL" id="CAJOBA010000586">
    <property type="protein sequence ID" value="CAF3543025.1"/>
    <property type="molecule type" value="Genomic_DNA"/>
</dbReference>
<keyword evidence="11" id="KW-0067">ATP-binding</keyword>
<dbReference type="GO" id="GO:0003723">
    <property type="term" value="F:RNA binding"/>
    <property type="evidence" value="ECO:0007669"/>
    <property type="project" value="InterPro"/>
</dbReference>
<feature type="region of interest" description="C4" evidence="12">
    <location>
        <begin position="158"/>
        <end position="188"/>
    </location>
</feature>
<dbReference type="InterPro" id="IPR005024">
    <property type="entry name" value="Snf7_fam"/>
</dbReference>
<evidence type="ECO:0000313" key="15">
    <source>
        <dbReference type="EMBL" id="CAF0738351.1"/>
    </source>
</evidence>
<sequence length="1314" mass="146875">MSIREPYSVSKDPLVFLDPDLARGNTQGTDFGFDDLTLPTQNQSDGAATPTHNQNSVFHGTESLDGDGTTALQRGLTDLPFEDEEEGYCERDLPKHACAYCGISDPAAVVMCNQTKKWFCNGRGNTSGSHIINHLVRAKCKEVTLHKDGPLGETILECYNCGCRNTFLLGFIPAKAESVVVLLCRQPCASQSALKDMNWDPTQWQPLIQDRSFLTWLVKIPSEQEQLRARQITAQMINRLEELWKENPDASIGDLEKPGIDEEPQQVLLRYEDAYQYQNIFGPLVKMEADDDRKLKESQTQDNISVRWDMGLNKKRLAYFCLPKANEEMRLMPGDELRLRYVGDPQKPWSGVGHVVKVPNNYGEEVGIELKITQGAPVEYTTNFVVEFVWKSTSFDRMQAALKTFAVDENSVSAYLYHRLLGHEVDDVVMKVTLPKRFSAPGLPELNHSQVYAVKTVLQRPLSLIQGPPGTGKTVTSATIVYHLVKQNHSQVLVCAPSNIAVDQLTEKIHKTGLRVVRLCAKSREALDSPVSFLALHNQVRNLESEPELKKLQQLKDETGELSSSDEKRYRTLKRKCESDLLRNADVICCTCVGSGDPRLSRGYQFRCILIDESTQATEPECMVPVVLGARQLILVGDHCQLGPVVMCKKAARAGLSQSLFERLVVLGIRPIRLQVQYRMHPALSAFPSNIFYEGSLQNGVTAAERTITTLDFPWSQSDKPMFFYCSLGQEEISSSGTSYLNRQEAAMVEKIATRLLKTGIKPEQVGIITPYEGQRAFIVQHMQYSGSLNEKLYQEIEVASVDAFQGREKDFIILSCVRANEHQGIGFLNDPRRLNVALTRAKYGVIVIGNPKVLSRQPLWNHLLTYYKEQHVLVEGPLNNLKESCIQFSKPKKLVNPTNPGGRFMSNVMFSAKEAMIPGSVYDRSGTTDKRQLFGPYYANTFGTTMRAHDPLNYIDPMARTTNGMNLPIPQQMMLPPPLSMPYMNGPFNQMMNGRQVGGPAQTAAAQAQAAAKAAKNRSKNPMKPPRFSKNLPFNGTTQSQDATALTQGGTISQPYPISQSGLMSQPPYGLSQQDFSQTDLYDTYQSQGGDHQLLSQDSTYADQTLFLNSQGAKQTREQSRELRRTDRDLVRDRHRLENEEQKLINEIRKNATQGNKKAVEILAKQLVKVRGQKAKSLNASGHIQGLAVQNTMMASNVKMAKAMDNTAKTMEKMNRLMDPQTMGKVTQKFAEQHMKMEITDELIGETLESALGQEGDEEEEDQIVKQVLDEMGIQMKDKLNGAPAIPGSAMASKASKQSEDDEIERMLANLRS</sequence>
<dbReference type="Pfam" id="PF09416">
    <property type="entry name" value="UPF1_Zn_bind"/>
    <property type="match status" value="1"/>
</dbReference>
<evidence type="ECO:0000259" key="14">
    <source>
        <dbReference type="PROSITE" id="PS51997"/>
    </source>
</evidence>
<dbReference type="PANTHER" id="PTHR10887:SF364">
    <property type="entry name" value="REGULATOR OF NONSENSE TRANSCRIPTS 1"/>
    <property type="match status" value="1"/>
</dbReference>
<dbReference type="InterPro" id="IPR045055">
    <property type="entry name" value="DNA2/NAM7-like"/>
</dbReference>
<feature type="compositionally biased region" description="Low complexity" evidence="13">
    <location>
        <begin position="1002"/>
        <end position="1015"/>
    </location>
</feature>
<comment type="caution">
    <text evidence="15">The sequence shown here is derived from an EMBL/GenBank/DDBJ whole genome shotgun (WGS) entry which is preliminary data.</text>
</comment>
<feature type="compositionally biased region" description="Polar residues" evidence="13">
    <location>
        <begin position="1033"/>
        <end position="1065"/>
    </location>
</feature>
<keyword evidence="19" id="KW-1185">Reference proteome</keyword>
<evidence type="ECO:0000256" key="13">
    <source>
        <dbReference type="SAM" id="MobiDB-lite"/>
    </source>
</evidence>
<dbReference type="CDD" id="cd18039">
    <property type="entry name" value="DEXXQc_UPF1"/>
    <property type="match status" value="1"/>
</dbReference>
<keyword evidence="6" id="KW-0547">Nucleotide-binding</keyword>
<dbReference type="Gene3D" id="6.10.140.1240">
    <property type="match status" value="1"/>
</dbReference>
<comment type="subcellular location">
    <subcellularLocation>
        <location evidence="1">Cytoplasm</location>
    </subcellularLocation>
</comment>
<feature type="domain" description="Upf1" evidence="14">
    <location>
        <begin position="90"/>
        <end position="247"/>
    </location>
</feature>
<dbReference type="PROSITE" id="PS51997">
    <property type="entry name" value="UPF1_CH_RICH"/>
    <property type="match status" value="1"/>
</dbReference>
<evidence type="ECO:0000256" key="2">
    <source>
        <dbReference type="ARBA" id="ARBA00006190"/>
    </source>
</evidence>
<evidence type="ECO:0000256" key="11">
    <source>
        <dbReference type="ARBA" id="ARBA00022840"/>
    </source>
</evidence>
<dbReference type="InterPro" id="IPR041677">
    <property type="entry name" value="DNA2/NAM7_AAA_11"/>
</dbReference>
<dbReference type="OrthoDB" id="6513042at2759"/>
<feature type="region of interest" description="CC/SHH/C" evidence="12">
    <location>
        <begin position="112"/>
        <end position="140"/>
    </location>
</feature>
<dbReference type="CDD" id="cd18808">
    <property type="entry name" value="SF1_C_Upf1"/>
    <property type="match status" value="1"/>
</dbReference>
<dbReference type="Gene3D" id="3.40.50.300">
    <property type="entry name" value="P-loop containing nucleotide triphosphate hydrolases"/>
    <property type="match status" value="2"/>
</dbReference>
<evidence type="ECO:0000313" key="17">
    <source>
        <dbReference type="EMBL" id="CAF3516415.1"/>
    </source>
</evidence>
<dbReference type="EMBL" id="CAJNOQ010000009">
    <property type="protein sequence ID" value="CAF0738351.1"/>
    <property type="molecule type" value="Genomic_DNA"/>
</dbReference>
<dbReference type="CDD" id="cd21400">
    <property type="entry name" value="ZBD_UPF1-like"/>
    <property type="match status" value="1"/>
</dbReference>
<dbReference type="PANTHER" id="PTHR10887">
    <property type="entry name" value="DNA2/NAM7 HELICASE FAMILY"/>
    <property type="match status" value="1"/>
</dbReference>
<accession>A0A813NDL9</accession>